<keyword evidence="1" id="KW-1133">Transmembrane helix</keyword>
<reference evidence="2" key="1">
    <citation type="submission" date="2019-08" db="EMBL/GenBank/DDBJ databases">
        <authorList>
            <person name="Kucharzyk K."/>
            <person name="Murdoch R.W."/>
            <person name="Higgins S."/>
            <person name="Loffler F."/>
        </authorList>
    </citation>
    <scope>NUCLEOTIDE SEQUENCE</scope>
</reference>
<sequence length="117" mass="13510">MSGIRKIIGRTVVVGLLLVLVIFITYFIIIVWNVRKMIYEYNNIQLGMTSQEVIEKLGRPYMIYHGKEVGPIPPSAICQKSVVAHEQYLYFSKGWGIDLIAIYFDDQSRVSAKYINY</sequence>
<evidence type="ECO:0008006" key="3">
    <source>
        <dbReference type="Google" id="ProtNLM"/>
    </source>
</evidence>
<keyword evidence="1" id="KW-0472">Membrane</keyword>
<proteinExistence type="predicted"/>
<feature type="transmembrane region" description="Helical" evidence="1">
    <location>
        <begin position="12"/>
        <end position="32"/>
    </location>
</feature>
<dbReference type="AlphaFoldDB" id="A0A645I813"/>
<name>A0A645I813_9ZZZZ</name>
<keyword evidence="1" id="KW-0812">Transmembrane</keyword>
<evidence type="ECO:0000256" key="1">
    <source>
        <dbReference type="SAM" id="Phobius"/>
    </source>
</evidence>
<organism evidence="2">
    <name type="scientific">bioreactor metagenome</name>
    <dbReference type="NCBI Taxonomy" id="1076179"/>
    <lineage>
        <taxon>unclassified sequences</taxon>
        <taxon>metagenomes</taxon>
        <taxon>ecological metagenomes</taxon>
    </lineage>
</organism>
<accession>A0A645I813</accession>
<comment type="caution">
    <text evidence="2">The sequence shown here is derived from an EMBL/GenBank/DDBJ whole genome shotgun (WGS) entry which is preliminary data.</text>
</comment>
<dbReference type="EMBL" id="VSSQ01108862">
    <property type="protein sequence ID" value="MPN47398.1"/>
    <property type="molecule type" value="Genomic_DNA"/>
</dbReference>
<evidence type="ECO:0000313" key="2">
    <source>
        <dbReference type="EMBL" id="MPN47398.1"/>
    </source>
</evidence>
<gene>
    <name evidence="2" type="ORF">SDC9_195000</name>
</gene>
<protein>
    <recommendedName>
        <fullName evidence="3">Lipoprotein SmpA/OmlA domain-containing protein</fullName>
    </recommendedName>
</protein>